<dbReference type="GO" id="GO:0046872">
    <property type="term" value="F:metal ion binding"/>
    <property type="evidence" value="ECO:0007669"/>
    <property type="project" value="UniProtKB-KW"/>
</dbReference>
<dbReference type="CDD" id="cd00207">
    <property type="entry name" value="fer2"/>
    <property type="match status" value="1"/>
</dbReference>
<evidence type="ECO:0000313" key="7">
    <source>
        <dbReference type="Proteomes" id="UP001319104"/>
    </source>
</evidence>
<dbReference type="InterPro" id="IPR002888">
    <property type="entry name" value="2Fe-2S-bd"/>
</dbReference>
<evidence type="ECO:0000256" key="2">
    <source>
        <dbReference type="ARBA" id="ARBA00022723"/>
    </source>
</evidence>
<reference evidence="6 7" key="1">
    <citation type="submission" date="2021-05" db="EMBL/GenBank/DDBJ databases">
        <authorList>
            <person name="Zhang Z.D."/>
            <person name="Osman G."/>
        </authorList>
    </citation>
    <scope>NUCLEOTIDE SEQUENCE [LARGE SCALE GENOMIC DNA]</scope>
    <source>
        <strain evidence="6 7">KCTC 32217</strain>
    </source>
</reference>
<dbReference type="InterPro" id="IPR012675">
    <property type="entry name" value="Beta-grasp_dom_sf"/>
</dbReference>
<proteinExistence type="predicted"/>
<keyword evidence="1" id="KW-0001">2Fe-2S</keyword>
<protein>
    <submittedName>
        <fullName evidence="6">(2Fe-2S)-binding protein</fullName>
    </submittedName>
</protein>
<dbReference type="Pfam" id="PF01799">
    <property type="entry name" value="Fer2_2"/>
    <property type="match status" value="1"/>
</dbReference>
<dbReference type="Proteomes" id="UP001319104">
    <property type="component" value="Unassembled WGS sequence"/>
</dbReference>
<dbReference type="Pfam" id="PF00111">
    <property type="entry name" value="Fer2"/>
    <property type="match status" value="1"/>
</dbReference>
<evidence type="ECO:0000313" key="6">
    <source>
        <dbReference type="EMBL" id="MBS9522715.1"/>
    </source>
</evidence>
<comment type="caution">
    <text evidence="6">The sequence shown here is derived from an EMBL/GenBank/DDBJ whole genome shotgun (WGS) entry which is preliminary data.</text>
</comment>
<dbReference type="InterPro" id="IPR036884">
    <property type="entry name" value="2Fe-2S-bd_dom_sf"/>
</dbReference>
<dbReference type="AlphaFoldDB" id="A0AAP2CFE9"/>
<dbReference type="InterPro" id="IPR001041">
    <property type="entry name" value="2Fe-2S_ferredoxin-type"/>
</dbReference>
<keyword evidence="2" id="KW-0479">Metal-binding</keyword>
<organism evidence="6 7">
    <name type="scientific">Litoribacter ruber</name>
    <dbReference type="NCBI Taxonomy" id="702568"/>
    <lineage>
        <taxon>Bacteria</taxon>
        <taxon>Pseudomonadati</taxon>
        <taxon>Bacteroidota</taxon>
        <taxon>Cytophagia</taxon>
        <taxon>Cytophagales</taxon>
        <taxon>Cyclobacteriaceae</taxon>
        <taxon>Litoribacter</taxon>
    </lineage>
</organism>
<dbReference type="Gene3D" id="1.10.150.120">
    <property type="entry name" value="[2Fe-2S]-binding domain"/>
    <property type="match status" value="1"/>
</dbReference>
<evidence type="ECO:0000256" key="3">
    <source>
        <dbReference type="ARBA" id="ARBA00023004"/>
    </source>
</evidence>
<dbReference type="InterPro" id="IPR051452">
    <property type="entry name" value="Diverse_Oxidoreductases"/>
</dbReference>
<dbReference type="PANTHER" id="PTHR44379:SF6">
    <property type="entry name" value="BLR6046 PROTEIN"/>
    <property type="match status" value="1"/>
</dbReference>
<dbReference type="SUPFAM" id="SSF47741">
    <property type="entry name" value="CO dehydrogenase ISP C-domain like"/>
    <property type="match status" value="1"/>
</dbReference>
<dbReference type="SUPFAM" id="SSF54292">
    <property type="entry name" value="2Fe-2S ferredoxin-like"/>
    <property type="match status" value="1"/>
</dbReference>
<dbReference type="EMBL" id="JAHCMY010000001">
    <property type="protein sequence ID" value="MBS9522715.1"/>
    <property type="molecule type" value="Genomic_DNA"/>
</dbReference>
<dbReference type="RefSeq" id="WP_213943605.1">
    <property type="nucleotide sequence ID" value="NZ_JAHBGI010000004.1"/>
</dbReference>
<dbReference type="GO" id="GO:0051537">
    <property type="term" value="F:2 iron, 2 sulfur cluster binding"/>
    <property type="evidence" value="ECO:0007669"/>
    <property type="project" value="UniProtKB-KW"/>
</dbReference>
<sequence>MIKDVRLNVNGKEHTLQIDPATPLLYPLRNELELNGPKFGCGLEQCGSCMVLLDGMAEPSCMRTCSSLEGVEIRTIESLADGEKLDPIQEAFIELQAAQCGYCVNGMVISAKSLLEKNPNPADEEIKEGLQRVLCRCGTHSRFIKAVRLAAEKMKSTTL</sequence>
<dbReference type="InterPro" id="IPR036010">
    <property type="entry name" value="2Fe-2S_ferredoxin-like_sf"/>
</dbReference>
<feature type="domain" description="2Fe-2S ferredoxin-type" evidence="5">
    <location>
        <begin position="3"/>
        <end position="79"/>
    </location>
</feature>
<keyword evidence="3" id="KW-0408">Iron</keyword>
<dbReference type="GO" id="GO:0016491">
    <property type="term" value="F:oxidoreductase activity"/>
    <property type="evidence" value="ECO:0007669"/>
    <property type="project" value="InterPro"/>
</dbReference>
<dbReference type="PROSITE" id="PS51085">
    <property type="entry name" value="2FE2S_FER_2"/>
    <property type="match status" value="1"/>
</dbReference>
<accession>A0AAP2CFE9</accession>
<evidence type="ECO:0000256" key="4">
    <source>
        <dbReference type="ARBA" id="ARBA00023014"/>
    </source>
</evidence>
<dbReference type="Gene3D" id="3.10.20.30">
    <property type="match status" value="1"/>
</dbReference>
<keyword evidence="4" id="KW-0411">Iron-sulfur</keyword>
<keyword evidence="7" id="KW-1185">Reference proteome</keyword>
<dbReference type="PANTHER" id="PTHR44379">
    <property type="entry name" value="OXIDOREDUCTASE WITH IRON-SULFUR SUBUNIT"/>
    <property type="match status" value="1"/>
</dbReference>
<gene>
    <name evidence="6" type="ORF">KI659_01690</name>
</gene>
<evidence type="ECO:0000259" key="5">
    <source>
        <dbReference type="PROSITE" id="PS51085"/>
    </source>
</evidence>
<name>A0AAP2CFE9_9BACT</name>
<evidence type="ECO:0000256" key="1">
    <source>
        <dbReference type="ARBA" id="ARBA00022714"/>
    </source>
</evidence>